<proteinExistence type="predicted"/>
<reference evidence="2" key="1">
    <citation type="submission" date="2020-08" db="EMBL/GenBank/DDBJ databases">
        <title>Multicomponent nature underlies the extraordinary mechanical properties of spider dragline silk.</title>
        <authorList>
            <person name="Kono N."/>
            <person name="Nakamura H."/>
            <person name="Mori M."/>
            <person name="Yoshida Y."/>
            <person name="Ohtoshi R."/>
            <person name="Malay A.D."/>
            <person name="Moran D.A.P."/>
            <person name="Tomita M."/>
            <person name="Numata K."/>
            <person name="Arakawa K."/>
        </authorList>
    </citation>
    <scope>NUCLEOTIDE SEQUENCE</scope>
</reference>
<dbReference type="OrthoDB" id="10612831at2759"/>
<evidence type="ECO:0000313" key="2">
    <source>
        <dbReference type="EMBL" id="GFU29866.1"/>
    </source>
</evidence>
<organism evidence="2 3">
    <name type="scientific">Nephila pilipes</name>
    <name type="common">Giant wood spider</name>
    <name type="synonym">Nephila maculata</name>
    <dbReference type="NCBI Taxonomy" id="299642"/>
    <lineage>
        <taxon>Eukaryota</taxon>
        <taxon>Metazoa</taxon>
        <taxon>Ecdysozoa</taxon>
        <taxon>Arthropoda</taxon>
        <taxon>Chelicerata</taxon>
        <taxon>Arachnida</taxon>
        <taxon>Araneae</taxon>
        <taxon>Araneomorphae</taxon>
        <taxon>Entelegynae</taxon>
        <taxon>Araneoidea</taxon>
        <taxon>Nephilidae</taxon>
        <taxon>Nephila</taxon>
    </lineage>
</organism>
<feature type="compositionally biased region" description="Basic and acidic residues" evidence="1">
    <location>
        <begin position="44"/>
        <end position="63"/>
    </location>
</feature>
<feature type="region of interest" description="Disordered" evidence="1">
    <location>
        <begin position="43"/>
        <end position="100"/>
    </location>
</feature>
<feature type="compositionally biased region" description="Basic and acidic residues" evidence="1">
    <location>
        <begin position="76"/>
        <end position="96"/>
    </location>
</feature>
<feature type="region of interest" description="Disordered" evidence="1">
    <location>
        <begin position="1"/>
        <end position="31"/>
    </location>
</feature>
<dbReference type="EMBL" id="BMAW01129302">
    <property type="protein sequence ID" value="GFU29866.1"/>
    <property type="molecule type" value="Genomic_DNA"/>
</dbReference>
<dbReference type="Proteomes" id="UP000887013">
    <property type="component" value="Unassembled WGS sequence"/>
</dbReference>
<name>A0A8X6QSM6_NEPPI</name>
<comment type="caution">
    <text evidence="2">The sequence shown here is derived from an EMBL/GenBank/DDBJ whole genome shotgun (WGS) entry which is preliminary data.</text>
</comment>
<sequence length="134" mass="14876">MVNPPPPFLPKGISFPGAGLMSSPNQGGGRVLESSLITLPRRLQLKEKGNKDKNEISFRDYRRVSVSKKHQNSAPSERETKEKKEKPKEDEEEKIKRGPRAGTINWLQQCAVLIDLINTVGRKLGKSLGLSLSS</sequence>
<evidence type="ECO:0000313" key="3">
    <source>
        <dbReference type="Proteomes" id="UP000887013"/>
    </source>
</evidence>
<accession>A0A8X6QSM6</accession>
<protein>
    <submittedName>
        <fullName evidence="2">Uncharacterized protein</fullName>
    </submittedName>
</protein>
<dbReference type="AlphaFoldDB" id="A0A8X6QSM6"/>
<keyword evidence="3" id="KW-1185">Reference proteome</keyword>
<gene>
    <name evidence="2" type="ORF">NPIL_300511</name>
</gene>
<evidence type="ECO:0000256" key="1">
    <source>
        <dbReference type="SAM" id="MobiDB-lite"/>
    </source>
</evidence>